<dbReference type="OrthoDB" id="8165536at2759"/>
<dbReference type="EMBL" id="LBMM01012171">
    <property type="protein sequence ID" value="KMQ86368.1"/>
    <property type="molecule type" value="Genomic_DNA"/>
</dbReference>
<dbReference type="Proteomes" id="UP000036403">
    <property type="component" value="Unassembled WGS sequence"/>
</dbReference>
<comment type="caution">
    <text evidence="1">The sequence shown here is derived from an EMBL/GenBank/DDBJ whole genome shotgun (WGS) entry which is preliminary data.</text>
</comment>
<dbReference type="PaxDb" id="67767-A0A0J7K7A0"/>
<accession>A0A0J7K7A0</accession>
<keyword evidence="2" id="KW-1185">Reference proteome</keyword>
<name>A0A0J7K7A0_LASNI</name>
<reference evidence="1 2" key="1">
    <citation type="submission" date="2015-04" db="EMBL/GenBank/DDBJ databases">
        <title>Lasius niger genome sequencing.</title>
        <authorList>
            <person name="Konorov E.A."/>
            <person name="Nikitin M.A."/>
            <person name="Kirill M.V."/>
            <person name="Chang P."/>
        </authorList>
    </citation>
    <scope>NUCLEOTIDE SEQUENCE [LARGE SCALE GENOMIC DNA]</scope>
    <source>
        <tissue evidence="1">Whole</tissue>
    </source>
</reference>
<evidence type="ECO:0000313" key="2">
    <source>
        <dbReference type="Proteomes" id="UP000036403"/>
    </source>
</evidence>
<proteinExistence type="predicted"/>
<feature type="non-terminal residue" evidence="1">
    <location>
        <position position="155"/>
    </location>
</feature>
<organism evidence="1 2">
    <name type="scientific">Lasius niger</name>
    <name type="common">Black garden ant</name>
    <dbReference type="NCBI Taxonomy" id="67767"/>
    <lineage>
        <taxon>Eukaryota</taxon>
        <taxon>Metazoa</taxon>
        <taxon>Ecdysozoa</taxon>
        <taxon>Arthropoda</taxon>
        <taxon>Hexapoda</taxon>
        <taxon>Insecta</taxon>
        <taxon>Pterygota</taxon>
        <taxon>Neoptera</taxon>
        <taxon>Endopterygota</taxon>
        <taxon>Hymenoptera</taxon>
        <taxon>Apocrita</taxon>
        <taxon>Aculeata</taxon>
        <taxon>Formicoidea</taxon>
        <taxon>Formicidae</taxon>
        <taxon>Formicinae</taxon>
        <taxon>Lasius</taxon>
        <taxon>Lasius</taxon>
    </lineage>
</organism>
<protein>
    <submittedName>
        <fullName evidence="1">Lipoprotein release abc transporter permease</fullName>
    </submittedName>
</protein>
<dbReference type="AlphaFoldDB" id="A0A0J7K7A0"/>
<gene>
    <name evidence="1" type="ORF">RF55_14654</name>
</gene>
<evidence type="ECO:0000313" key="1">
    <source>
        <dbReference type="EMBL" id="KMQ86368.1"/>
    </source>
</evidence>
<keyword evidence="1" id="KW-0449">Lipoprotein</keyword>
<sequence>MLREGDKWSKLTIVKIFGSSDEFPMKEIIKRPPQINFLVKSNKPKITSIEIIAPQQSSTPKVVHKSKNVVEIPQQGEKVSSGFEEAVLQKLNSILAKLAILDNRMTQIESQMQMRKVSNEDLDELEDEISLPIKSMAQLDEIEEKLKSRAFLEKM</sequence>